<accession>A0A0A9BJV9</accession>
<organism evidence="2">
    <name type="scientific">Arundo donax</name>
    <name type="common">Giant reed</name>
    <name type="synonym">Donax arundinaceus</name>
    <dbReference type="NCBI Taxonomy" id="35708"/>
    <lineage>
        <taxon>Eukaryota</taxon>
        <taxon>Viridiplantae</taxon>
        <taxon>Streptophyta</taxon>
        <taxon>Embryophyta</taxon>
        <taxon>Tracheophyta</taxon>
        <taxon>Spermatophyta</taxon>
        <taxon>Magnoliopsida</taxon>
        <taxon>Liliopsida</taxon>
        <taxon>Poales</taxon>
        <taxon>Poaceae</taxon>
        <taxon>PACMAD clade</taxon>
        <taxon>Arundinoideae</taxon>
        <taxon>Arundineae</taxon>
        <taxon>Arundo</taxon>
    </lineage>
</organism>
<keyword evidence="1" id="KW-1133">Transmembrane helix</keyword>
<keyword evidence="1" id="KW-0812">Transmembrane</keyword>
<feature type="transmembrane region" description="Helical" evidence="1">
    <location>
        <begin position="33"/>
        <end position="52"/>
    </location>
</feature>
<name>A0A0A9BJV9_ARUDO</name>
<evidence type="ECO:0000313" key="2">
    <source>
        <dbReference type="EMBL" id="JAD64259.1"/>
    </source>
</evidence>
<dbReference type="AlphaFoldDB" id="A0A0A9BJV9"/>
<sequence length="65" mass="7380">MATKLLTVELISSVIRAQRNQTRTCFFRTESLGSPTLLLLFFSCVRVFLYLVSTPGCPNTHFFCC</sequence>
<protein>
    <submittedName>
        <fullName evidence="2">Uncharacterized protein</fullName>
    </submittedName>
</protein>
<reference evidence="2" key="1">
    <citation type="submission" date="2014-09" db="EMBL/GenBank/DDBJ databases">
        <authorList>
            <person name="Magalhaes I.L.F."/>
            <person name="Oliveira U."/>
            <person name="Santos F.R."/>
            <person name="Vidigal T.H.D.A."/>
            <person name="Brescovit A.D."/>
            <person name="Santos A.J."/>
        </authorList>
    </citation>
    <scope>NUCLEOTIDE SEQUENCE</scope>
    <source>
        <tissue evidence="2">Shoot tissue taken approximately 20 cm above the soil surface</tissue>
    </source>
</reference>
<evidence type="ECO:0000256" key="1">
    <source>
        <dbReference type="SAM" id="Phobius"/>
    </source>
</evidence>
<keyword evidence="1" id="KW-0472">Membrane</keyword>
<proteinExistence type="predicted"/>
<reference evidence="2" key="2">
    <citation type="journal article" date="2015" name="Data Brief">
        <title>Shoot transcriptome of the giant reed, Arundo donax.</title>
        <authorList>
            <person name="Barrero R.A."/>
            <person name="Guerrero F.D."/>
            <person name="Moolhuijzen P."/>
            <person name="Goolsby J.A."/>
            <person name="Tidwell J."/>
            <person name="Bellgard S.E."/>
            <person name="Bellgard M.I."/>
        </authorList>
    </citation>
    <scope>NUCLEOTIDE SEQUENCE</scope>
    <source>
        <tissue evidence="2">Shoot tissue taken approximately 20 cm above the soil surface</tissue>
    </source>
</reference>
<dbReference type="EMBL" id="GBRH01233636">
    <property type="protein sequence ID" value="JAD64259.1"/>
    <property type="molecule type" value="Transcribed_RNA"/>
</dbReference>